<name>A0A0F7L8J5_9VIRU</name>
<reference evidence="3" key="1">
    <citation type="journal article" date="2015" name="Front. Microbiol.">
        <title>Combining genomic sequencing methods to explore viral diversity and reveal potential virus-host interactions.</title>
        <authorList>
            <person name="Chow C.E."/>
            <person name="Winget D.M."/>
            <person name="White R.A.III."/>
            <person name="Hallam S.J."/>
            <person name="Suttle C.A."/>
        </authorList>
    </citation>
    <scope>NUCLEOTIDE SEQUENCE</scope>
    <source>
        <strain evidence="3">H4084949</strain>
    </source>
</reference>
<protein>
    <submittedName>
        <fullName evidence="3">Phage portal protein</fullName>
    </submittedName>
</protein>
<evidence type="ECO:0000259" key="2">
    <source>
        <dbReference type="Pfam" id="PF04233"/>
    </source>
</evidence>
<dbReference type="InterPro" id="IPR006944">
    <property type="entry name" value="Phage/GTA_portal"/>
</dbReference>
<evidence type="ECO:0000313" key="3">
    <source>
        <dbReference type="EMBL" id="AKH47321.1"/>
    </source>
</evidence>
<accession>A0A0F7L8J5</accession>
<dbReference type="Pfam" id="PF04860">
    <property type="entry name" value="Phage_portal"/>
    <property type="match status" value="1"/>
</dbReference>
<evidence type="ECO:0000256" key="1">
    <source>
        <dbReference type="SAM" id="MobiDB-lite"/>
    </source>
</evidence>
<sequence length="692" mass="75775">MGHPLPWYTRVGSWIRALVFTEPTVDEFKAGSDFGDDHAAHKAMNVQTGMSAAARFPWVYAAVNARALDLSGLPLKAYNATGDEITDHPLLNMQQPNSGETWRQFRTQLYADRPLSGDAYMLALMGGSAPASFVRMLPARVKPVPSQWGWPEGYEYDGMGVMAHYEAAFVAHVRGFSWEDGPPAVYGLSPIQPLLESLKTEDALERFAQRASKRGRIDVVISPADKGEPIGPNQIKDIKRDYERVSLQGGALINGQALDVKPLGLNPRDMEGEKLREQNRYAVLSTLGVPPSRVGLPGANYATDRQQMKTYWQGLRGEASYFDDALTKLGRLFPGYESTRIEHDFTLVEALQVERSERLQRVTGHILNGVEASAAYELEGFVGVEVMALPEPVSAPPPAPIEDDEPDEPAERGPALAFSRWWRKAAVAEHGIPVAETDRAALWSGFIKRLHDPHEKRMARHLATFLRQQARRVAEALEEALEGNKSVERVAADTLAERIFDLVREDALLRAALGPLWEAAARDGHSEVARALPISLDFDPDRTPIARLVSDVSTTINTTTSQQIRHIVEGGLEQNLTVQEIQQALMRSPGFQSSRALMIARTETTVAIETGSQSAYSAAADAGVDIQKQWLSARDGSVRDAHVGLDGQVRQIGEDFEDPDGATGPYPGAMSTAASSVNCRCTTIPIVGEESA</sequence>
<feature type="domain" description="Phage head morphogenesis" evidence="2">
    <location>
        <begin position="562"/>
        <end position="684"/>
    </location>
</feature>
<dbReference type="EMBL" id="KR029591">
    <property type="protein sequence ID" value="AKH47321.1"/>
    <property type="molecule type" value="Genomic_DNA"/>
</dbReference>
<dbReference type="InterPro" id="IPR006528">
    <property type="entry name" value="Phage_head_morphogenesis_dom"/>
</dbReference>
<proteinExistence type="predicted"/>
<organism evidence="3">
    <name type="scientific">uncultured marine virus</name>
    <dbReference type="NCBI Taxonomy" id="186617"/>
    <lineage>
        <taxon>Viruses</taxon>
        <taxon>environmental samples</taxon>
    </lineage>
</organism>
<dbReference type="Pfam" id="PF04233">
    <property type="entry name" value="Phage_Mu_F"/>
    <property type="match status" value="1"/>
</dbReference>
<reference evidence="3" key="2">
    <citation type="submission" date="2015-03" db="EMBL/GenBank/DDBJ databases">
        <authorList>
            <person name="Chow C.-E.T."/>
            <person name="Winget D.M."/>
            <person name="White R.A.III."/>
            <person name="Hallam S.J."/>
            <person name="Suttle C.A."/>
        </authorList>
    </citation>
    <scope>NUCLEOTIDE SEQUENCE</scope>
    <source>
        <strain evidence="3">H4084949</strain>
    </source>
</reference>
<feature type="region of interest" description="Disordered" evidence="1">
    <location>
        <begin position="393"/>
        <end position="412"/>
    </location>
</feature>